<reference evidence="2 3" key="1">
    <citation type="submission" date="2024-03" db="EMBL/GenBank/DDBJ databases">
        <title>Complete genome of BD2.</title>
        <authorList>
            <person name="Cao G."/>
        </authorList>
    </citation>
    <scope>NUCLEOTIDE SEQUENCE [LARGE SCALE GENOMIC DNA]</scope>
    <source>
        <strain evidence="2 3">BD2</strain>
    </source>
</reference>
<dbReference type="InterPro" id="IPR002645">
    <property type="entry name" value="STAS_dom"/>
</dbReference>
<protein>
    <submittedName>
        <fullName evidence="2">STAS domain-containing protein</fullName>
    </submittedName>
</protein>
<gene>
    <name evidence="2" type="ORF">WG219_04705</name>
</gene>
<dbReference type="CDD" id="cd07043">
    <property type="entry name" value="STAS_anti-anti-sigma_factors"/>
    <property type="match status" value="1"/>
</dbReference>
<dbReference type="Proteomes" id="UP001476583">
    <property type="component" value="Chromosome"/>
</dbReference>
<dbReference type="PANTHER" id="PTHR35849">
    <property type="entry name" value="BLR2341 PROTEIN"/>
    <property type="match status" value="1"/>
</dbReference>
<name>A0ABZ2RL35_ECTME</name>
<organism evidence="2 3">
    <name type="scientific">Ectopseudomonas mendocina</name>
    <name type="common">Pseudomonas mendocina</name>
    <dbReference type="NCBI Taxonomy" id="300"/>
    <lineage>
        <taxon>Bacteria</taxon>
        <taxon>Pseudomonadati</taxon>
        <taxon>Pseudomonadota</taxon>
        <taxon>Gammaproteobacteria</taxon>
        <taxon>Pseudomonadales</taxon>
        <taxon>Pseudomonadaceae</taxon>
        <taxon>Ectopseudomonas</taxon>
    </lineage>
</organism>
<evidence type="ECO:0000313" key="2">
    <source>
        <dbReference type="EMBL" id="WXL26786.1"/>
    </source>
</evidence>
<proteinExistence type="predicted"/>
<dbReference type="PANTHER" id="PTHR35849:SF2">
    <property type="entry name" value="BLR2341 PROTEIN"/>
    <property type="match status" value="1"/>
</dbReference>
<dbReference type="Pfam" id="PF13466">
    <property type="entry name" value="STAS_2"/>
    <property type="match status" value="1"/>
</dbReference>
<dbReference type="SUPFAM" id="SSF52091">
    <property type="entry name" value="SpoIIaa-like"/>
    <property type="match status" value="1"/>
</dbReference>
<keyword evidence="3" id="KW-1185">Reference proteome</keyword>
<dbReference type="EMBL" id="CP148074">
    <property type="protein sequence ID" value="WXL26786.1"/>
    <property type="molecule type" value="Genomic_DNA"/>
</dbReference>
<dbReference type="InterPro" id="IPR052746">
    <property type="entry name" value="MlaB_ABC_Transporter"/>
</dbReference>
<feature type="domain" description="STAS" evidence="1">
    <location>
        <begin position="2"/>
        <end position="104"/>
    </location>
</feature>
<dbReference type="PROSITE" id="PS50801">
    <property type="entry name" value="STAS"/>
    <property type="match status" value="1"/>
</dbReference>
<sequence length="104" mass="11391">MVVIHKRDDADVPTFEISGELTLDCADTLRDQLMALLADNASLRLNLMDVLDFDSSALQVLLHVQREAVCKGVPLQWIGFSLAISQVLQLLNLSDELALTDVAA</sequence>
<accession>A0ABZ2RL35</accession>
<evidence type="ECO:0000313" key="3">
    <source>
        <dbReference type="Proteomes" id="UP001476583"/>
    </source>
</evidence>
<dbReference type="InterPro" id="IPR058548">
    <property type="entry name" value="MlaB-like_STAS"/>
</dbReference>
<dbReference type="InterPro" id="IPR036513">
    <property type="entry name" value="STAS_dom_sf"/>
</dbReference>
<dbReference type="Gene3D" id="3.30.750.24">
    <property type="entry name" value="STAS domain"/>
    <property type="match status" value="1"/>
</dbReference>
<evidence type="ECO:0000259" key="1">
    <source>
        <dbReference type="PROSITE" id="PS50801"/>
    </source>
</evidence>